<dbReference type="PANTHER" id="PTHR38048:SF1">
    <property type="entry name" value="HEMERYTHRIN-LIKE DOMAIN-CONTAINING PROTEIN"/>
    <property type="match status" value="1"/>
</dbReference>
<proteinExistence type="predicted"/>
<reference evidence="2 3" key="1">
    <citation type="submission" date="2024-09" db="EMBL/GenBank/DDBJ databases">
        <authorList>
            <person name="Sun Q."/>
            <person name="Mori K."/>
        </authorList>
    </citation>
    <scope>NUCLEOTIDE SEQUENCE [LARGE SCALE GENOMIC DNA]</scope>
    <source>
        <strain evidence="2 3">JCM 3307</strain>
    </source>
</reference>
<dbReference type="Pfam" id="PF01814">
    <property type="entry name" value="Hemerythrin"/>
    <property type="match status" value="1"/>
</dbReference>
<comment type="caution">
    <text evidence="2">The sequence shown here is derived from an EMBL/GenBank/DDBJ whole genome shotgun (WGS) entry which is preliminary data.</text>
</comment>
<dbReference type="InterPro" id="IPR053206">
    <property type="entry name" value="Dimeric_xanthone_biosynth"/>
</dbReference>
<name>A0ABV5M5J5_9ACTN</name>
<gene>
    <name evidence="2" type="ORF">ACFFTR_13680</name>
</gene>
<dbReference type="RefSeq" id="WP_223098371.1">
    <property type="nucleotide sequence ID" value="NZ_CP061913.1"/>
</dbReference>
<feature type="domain" description="Hemerythrin-like" evidence="1">
    <location>
        <begin position="14"/>
        <end position="146"/>
    </location>
</feature>
<protein>
    <submittedName>
        <fullName evidence="2">Hemerythrin domain-containing protein</fullName>
    </submittedName>
</protein>
<keyword evidence="3" id="KW-1185">Reference proteome</keyword>
<organism evidence="2 3">
    <name type="scientific">Dactylosporangium vinaceum</name>
    <dbReference type="NCBI Taxonomy" id="53362"/>
    <lineage>
        <taxon>Bacteria</taxon>
        <taxon>Bacillati</taxon>
        <taxon>Actinomycetota</taxon>
        <taxon>Actinomycetes</taxon>
        <taxon>Micromonosporales</taxon>
        <taxon>Micromonosporaceae</taxon>
        <taxon>Dactylosporangium</taxon>
    </lineage>
</organism>
<evidence type="ECO:0000259" key="1">
    <source>
        <dbReference type="Pfam" id="PF01814"/>
    </source>
</evidence>
<evidence type="ECO:0000313" key="2">
    <source>
        <dbReference type="EMBL" id="MFB9444127.1"/>
    </source>
</evidence>
<dbReference type="Proteomes" id="UP001589608">
    <property type="component" value="Unassembled WGS sequence"/>
</dbReference>
<dbReference type="PANTHER" id="PTHR38048">
    <property type="entry name" value="EXPRESSED PROTEIN"/>
    <property type="match status" value="1"/>
</dbReference>
<dbReference type="CDD" id="cd12108">
    <property type="entry name" value="Hr-like"/>
    <property type="match status" value="1"/>
</dbReference>
<dbReference type="Gene3D" id="1.20.120.520">
    <property type="entry name" value="nmb1532 protein domain like"/>
    <property type="match status" value="1"/>
</dbReference>
<dbReference type="InterPro" id="IPR012312">
    <property type="entry name" value="Hemerythrin-like"/>
</dbReference>
<sequence length="220" mass="24967">MTGTVTTERPWVQEMVVVHRIFRRESRHLHDLVGAVRPGDTARAALLAGMAREYIEGLHSHHTSEDELLWPKLLARVDLDAELVLRMEQQHQVVDAGLQELERLLAAWAASPAEPERDALVAGLDRHRRDLLPHLDEEERRVLPLIEEHITVAEWNALGEHARAKTPKDKQLLMLGALLEDATPQESARFMALLPLPVRLLWKTVGRRSYAKQMAAVRNG</sequence>
<accession>A0ABV5M5J5</accession>
<evidence type="ECO:0000313" key="3">
    <source>
        <dbReference type="Proteomes" id="UP001589608"/>
    </source>
</evidence>
<dbReference type="EMBL" id="JBHMCA010000024">
    <property type="protein sequence ID" value="MFB9444127.1"/>
    <property type="molecule type" value="Genomic_DNA"/>
</dbReference>